<dbReference type="EMBL" id="AP012052">
    <property type="protein sequence ID" value="BAJ76424.1"/>
    <property type="molecule type" value="Genomic_DNA"/>
</dbReference>
<dbReference type="InterPro" id="IPR008492">
    <property type="entry name" value="Rv2714-like"/>
</dbReference>
<evidence type="ECO:0008006" key="3">
    <source>
        <dbReference type="Google" id="ProtNLM"/>
    </source>
</evidence>
<reference key="2">
    <citation type="submission" date="2011-02" db="EMBL/GenBank/DDBJ databases">
        <title>Genome sequence of Microbacterium testaceum StLB037.</title>
        <authorList>
            <person name="Morohoshi T."/>
            <person name="Wang W.Z."/>
            <person name="Someya N."/>
            <person name="Ikeda T."/>
        </authorList>
    </citation>
    <scope>NUCLEOTIDE SEQUENCE</scope>
    <source>
        <strain>StLB037</strain>
    </source>
</reference>
<dbReference type="SUPFAM" id="SSF159659">
    <property type="entry name" value="Cgl1923-like"/>
    <property type="match status" value="1"/>
</dbReference>
<sequence length="337" mass="36394">MRSILGSPVFASSGTHRAPAPDPARKLEGMPYSAPLYDRAPSAPPVPSGLPLVIALTGFTDAGGAVTRLVEYFRNDLEPHALVAFDNDTLLDYRARRPLITFVEDHLTDYRPPRLELSLAHDSLGSPFLLLAGYEPDFLWEAFAESVLELAAGLQVSSVTWVHAIPLPVPHTRPIGTTVSGTRSDLAEAHSVWRPHTQVPSTAGHLLEYRFAEAGAKVTGFALLVPHYLADTEYPAATLAALDSLTVATGLVFSGEVLREENREFLAKVTEQVTGSEELTRMLQGLEERYDSYMAGSTQATPIIHTGDLPSADELAAELERFLASGAGDDDRRGPLG</sequence>
<dbReference type="STRING" id="979556.MTES_3460"/>
<dbReference type="eggNOG" id="COG0438">
    <property type="taxonomic scope" value="Bacteria"/>
</dbReference>
<dbReference type="Pfam" id="PF09754">
    <property type="entry name" value="PAC2"/>
    <property type="match status" value="1"/>
</dbReference>
<gene>
    <name evidence="1" type="ordered locus">MTES_3460</name>
</gene>
<name>E8NEY1_MICTS</name>
<evidence type="ECO:0000313" key="1">
    <source>
        <dbReference type="EMBL" id="BAJ76424.1"/>
    </source>
</evidence>
<dbReference type="Gene3D" id="3.40.50.10900">
    <property type="entry name" value="PAC-like subunit"/>
    <property type="match status" value="1"/>
</dbReference>
<dbReference type="AlphaFoldDB" id="E8NEY1"/>
<proteinExistence type="predicted"/>
<dbReference type="Proteomes" id="UP000008975">
    <property type="component" value="Chromosome"/>
</dbReference>
<dbReference type="HOGENOM" id="CLU_055821_0_0_11"/>
<dbReference type="KEGG" id="mts:MTES_3460"/>
<dbReference type="Gene3D" id="1.10.287.100">
    <property type="match status" value="1"/>
</dbReference>
<protein>
    <recommendedName>
        <fullName evidence="3">PAC2 family protein</fullName>
    </recommendedName>
</protein>
<accession>E8NEY1</accession>
<organism evidence="1 2">
    <name type="scientific">Microbacterium testaceum (strain StLB037)</name>
    <dbReference type="NCBI Taxonomy" id="979556"/>
    <lineage>
        <taxon>Bacteria</taxon>
        <taxon>Bacillati</taxon>
        <taxon>Actinomycetota</taxon>
        <taxon>Actinomycetes</taxon>
        <taxon>Micrococcales</taxon>
        <taxon>Microbacteriaceae</taxon>
        <taxon>Microbacterium</taxon>
    </lineage>
</organism>
<dbReference type="PIRSF" id="PIRSF028754">
    <property type="entry name" value="UCP028754"/>
    <property type="match status" value="1"/>
</dbReference>
<dbReference type="InterPro" id="IPR038389">
    <property type="entry name" value="PSMG2_sf"/>
</dbReference>
<evidence type="ECO:0000313" key="2">
    <source>
        <dbReference type="Proteomes" id="UP000008975"/>
    </source>
</evidence>
<reference evidence="1 2" key="1">
    <citation type="journal article" date="2011" name="J. Bacteriol.">
        <title>Genome sequence of Microbacterium testaceum StLB037, an N-acylhomoserine lactone-degrading bacterium isolated from potato leaves.</title>
        <authorList>
            <person name="Morohoshi T."/>
            <person name="Wang W.-Z."/>
            <person name="Someya N."/>
            <person name="Ikeda T."/>
        </authorList>
    </citation>
    <scope>NUCLEOTIDE SEQUENCE [LARGE SCALE GENOMIC DNA]</scope>
    <source>
        <strain evidence="1 2">StLB037</strain>
    </source>
</reference>
<dbReference type="InterPro" id="IPR019151">
    <property type="entry name" value="Proteasome_assmbl_chaperone_2"/>
</dbReference>